<sequence>MNTIDLNALANKIALICPVLVESVSEQTITLKGRIMPYRLYMKFRDNVPILQIDLYNHDLKTEIENEVNHILSVFYLYMIENVHVNYLNLTY</sequence>
<reference evidence="1 2" key="1">
    <citation type="submission" date="2017-05" db="EMBL/GenBank/DDBJ databases">
        <authorList>
            <person name="Varghese N."/>
            <person name="Submissions S."/>
        </authorList>
    </citation>
    <scope>NUCLEOTIDE SEQUENCE [LARGE SCALE GENOMIC DNA]</scope>
    <source>
        <strain evidence="1 2">DSM 19036</strain>
    </source>
</reference>
<dbReference type="AlphaFoldDB" id="A0A521AHZ3"/>
<name>A0A521AHZ3_9SPHI</name>
<organism evidence="1 2">
    <name type="scientific">Pedobacter westerhofensis</name>
    <dbReference type="NCBI Taxonomy" id="425512"/>
    <lineage>
        <taxon>Bacteria</taxon>
        <taxon>Pseudomonadati</taxon>
        <taxon>Bacteroidota</taxon>
        <taxon>Sphingobacteriia</taxon>
        <taxon>Sphingobacteriales</taxon>
        <taxon>Sphingobacteriaceae</taxon>
        <taxon>Pedobacter</taxon>
    </lineage>
</organism>
<evidence type="ECO:0000313" key="1">
    <source>
        <dbReference type="EMBL" id="SMO34310.1"/>
    </source>
</evidence>
<proteinExistence type="predicted"/>
<dbReference type="Proteomes" id="UP000320300">
    <property type="component" value="Unassembled WGS sequence"/>
</dbReference>
<keyword evidence="2" id="KW-1185">Reference proteome</keyword>
<dbReference type="OrthoDB" id="9841967at2"/>
<protein>
    <submittedName>
        <fullName evidence="1">Uncharacterized protein</fullName>
    </submittedName>
</protein>
<accession>A0A521AHZ3</accession>
<dbReference type="RefSeq" id="WP_142526320.1">
    <property type="nucleotide sequence ID" value="NZ_CBCSJO010000002.1"/>
</dbReference>
<gene>
    <name evidence="1" type="ORF">SAMN06265348_101205</name>
</gene>
<dbReference type="EMBL" id="FXTN01000001">
    <property type="protein sequence ID" value="SMO34310.1"/>
    <property type="molecule type" value="Genomic_DNA"/>
</dbReference>
<evidence type="ECO:0000313" key="2">
    <source>
        <dbReference type="Proteomes" id="UP000320300"/>
    </source>
</evidence>